<comment type="caution">
    <text evidence="1">The sequence shown here is derived from an EMBL/GenBank/DDBJ whole genome shotgun (WGS) entry which is preliminary data.</text>
</comment>
<dbReference type="Proteomes" id="UP001556040">
    <property type="component" value="Unassembled WGS sequence"/>
</dbReference>
<keyword evidence="2" id="KW-1185">Reference proteome</keyword>
<sequence length="42" mass="4931">MIKMIHFLLKLNAMLRVEDSLINIGDIISLMNMKLMKDWLSP</sequence>
<protein>
    <submittedName>
        <fullName evidence="1">Uncharacterized protein</fullName>
    </submittedName>
</protein>
<evidence type="ECO:0000313" key="1">
    <source>
        <dbReference type="EMBL" id="MEW9502855.1"/>
    </source>
</evidence>
<proteinExistence type="predicted"/>
<accession>A0ABV3Q674</accession>
<evidence type="ECO:0000313" key="2">
    <source>
        <dbReference type="Proteomes" id="UP001556040"/>
    </source>
</evidence>
<organism evidence="1 2">
    <name type="scientific">Jeotgalibacillus marinus</name>
    <dbReference type="NCBI Taxonomy" id="86667"/>
    <lineage>
        <taxon>Bacteria</taxon>
        <taxon>Bacillati</taxon>
        <taxon>Bacillota</taxon>
        <taxon>Bacilli</taxon>
        <taxon>Bacillales</taxon>
        <taxon>Caryophanaceae</taxon>
        <taxon>Jeotgalibacillus</taxon>
    </lineage>
</organism>
<name>A0ABV3Q674_9BACL</name>
<dbReference type="EMBL" id="JBFMIA010000017">
    <property type="protein sequence ID" value="MEW9502855.1"/>
    <property type="molecule type" value="Genomic_DNA"/>
</dbReference>
<reference evidence="1 2" key="1">
    <citation type="journal article" date="1979" name="Int. J. Syst. Evol. Microbiol.">
        <title>Bacillus globisporus subsp. marinus subsp. nov.</title>
        <authorList>
            <person name="Liu H."/>
        </authorList>
    </citation>
    <scope>NUCLEOTIDE SEQUENCE [LARGE SCALE GENOMIC DNA]</scope>
    <source>
        <strain evidence="1 2">DSM 1297</strain>
    </source>
</reference>
<gene>
    <name evidence="1" type="ORF">AB1471_13750</name>
</gene>
<dbReference type="RefSeq" id="WP_367780342.1">
    <property type="nucleotide sequence ID" value="NZ_JBFMIA010000017.1"/>
</dbReference>